<dbReference type="RefSeq" id="WP_242105953.1">
    <property type="nucleotide sequence ID" value="NZ_CP093445.1"/>
</dbReference>
<gene>
    <name evidence="2" type="ORF">MOV10_09370</name>
</gene>
<sequence length="158" mass="17874">MTTMAKCLNLLPMVDKLNTQQDFAARLKAEMSKKGLSVKDLGLACGITYEMARRYTLGTAKPREEKLLKIAEWLGVEPAWLEYGSRSSSVNDAGDSPTLTASVHENGTAQNLDDFTNLSDDEKRLLRVFRQYPYIEARNMLLAFEAQFQKIKDLYSNK</sequence>
<protein>
    <submittedName>
        <fullName evidence="2">Helix-turn-helix domain-containing protein</fullName>
    </submittedName>
</protein>
<organism evidence="2">
    <name type="scientific">Salmonella enterica subsp. enterica serovar Abeokuta</name>
    <dbReference type="NCBI Taxonomy" id="2926665"/>
    <lineage>
        <taxon>Bacteria</taxon>
        <taxon>Pseudomonadati</taxon>
        <taxon>Pseudomonadota</taxon>
        <taxon>Gammaproteobacteria</taxon>
        <taxon>Enterobacterales</taxon>
        <taxon>Enterobacteriaceae</taxon>
        <taxon>Salmonella</taxon>
    </lineage>
</organism>
<feature type="domain" description="HTH cro/C1-type" evidence="1">
    <location>
        <begin position="27"/>
        <end position="81"/>
    </location>
</feature>
<evidence type="ECO:0000313" key="2">
    <source>
        <dbReference type="EMBL" id="UNO35759.1"/>
    </source>
</evidence>
<dbReference type="Gene3D" id="1.10.260.40">
    <property type="entry name" value="lambda repressor-like DNA-binding domains"/>
    <property type="match status" value="1"/>
</dbReference>
<proteinExistence type="predicted"/>
<dbReference type="InterPro" id="IPR010982">
    <property type="entry name" value="Lambda_DNA-bd_dom_sf"/>
</dbReference>
<dbReference type="SUPFAM" id="SSF47413">
    <property type="entry name" value="lambda repressor-like DNA-binding domains"/>
    <property type="match status" value="1"/>
</dbReference>
<dbReference type="CDD" id="cd00093">
    <property type="entry name" value="HTH_XRE"/>
    <property type="match status" value="1"/>
</dbReference>
<dbReference type="InterPro" id="IPR001387">
    <property type="entry name" value="Cro/C1-type_HTH"/>
</dbReference>
<accession>A0A8T9INP0</accession>
<name>A0A8T9INP0_SALET</name>
<dbReference type="GO" id="GO:0003677">
    <property type="term" value="F:DNA binding"/>
    <property type="evidence" value="ECO:0007669"/>
    <property type="project" value="InterPro"/>
</dbReference>
<dbReference type="SMART" id="SM00530">
    <property type="entry name" value="HTH_XRE"/>
    <property type="match status" value="1"/>
</dbReference>
<dbReference type="Pfam" id="PF01381">
    <property type="entry name" value="HTH_3"/>
    <property type="match status" value="1"/>
</dbReference>
<dbReference type="PROSITE" id="PS50943">
    <property type="entry name" value="HTH_CROC1"/>
    <property type="match status" value="1"/>
</dbReference>
<evidence type="ECO:0000259" key="1">
    <source>
        <dbReference type="PROSITE" id="PS50943"/>
    </source>
</evidence>
<dbReference type="AlphaFoldDB" id="A0A8T9INP0"/>
<reference evidence="2" key="1">
    <citation type="submission" date="2022-03" db="EMBL/GenBank/DDBJ databases">
        <title>Genome Sequence of a New Salmonella enterica Strain (Salmonella Abeokuta) isolated from Poultry Feed in Nigeria.</title>
        <authorList>
            <person name="Fagbamila I."/>
            <person name="Barco L."/>
            <person name="Monorella C."/>
            <person name="Beld M.V.D."/>
            <person name="Mooijman K."/>
            <person name="Hernandez-Segura A."/>
            <person name="Orsini M."/>
            <person name="Ajayi O."/>
            <person name="Ngulukun S."/>
            <person name="Jambalang A.-R."/>
            <person name="Sati N."/>
            <person name="Emmennaa P."/>
            <person name="Ankeli P."/>
            <person name="Muhammad M."/>
        </authorList>
    </citation>
    <scope>NUCLEOTIDE SEQUENCE</scope>
    <source>
        <strain evidence="2">OG19FER4</strain>
    </source>
</reference>
<dbReference type="EMBL" id="CP093445">
    <property type="protein sequence ID" value="UNO35759.1"/>
    <property type="molecule type" value="Genomic_DNA"/>
</dbReference>